<dbReference type="OrthoDB" id="367448at2"/>
<keyword evidence="3" id="KW-0460">Magnesium</keyword>
<dbReference type="Gene3D" id="3.40.50.1000">
    <property type="entry name" value="HAD superfamily/HAD-like"/>
    <property type="match status" value="1"/>
</dbReference>
<dbReference type="SFLD" id="SFLDS00003">
    <property type="entry name" value="Haloacid_Dehalogenase"/>
    <property type="match status" value="1"/>
</dbReference>
<dbReference type="PANTHER" id="PTHR46470">
    <property type="entry name" value="N-ACYLNEURAMINATE-9-PHOSPHATASE"/>
    <property type="match status" value="1"/>
</dbReference>
<comment type="caution">
    <text evidence="4">The sequence shown here is derived from an EMBL/GenBank/DDBJ whole genome shotgun (WGS) entry which is preliminary data.</text>
</comment>
<evidence type="ECO:0000313" key="5">
    <source>
        <dbReference type="Proteomes" id="UP000320359"/>
    </source>
</evidence>
<dbReference type="Gene3D" id="1.20.120.1600">
    <property type="match status" value="1"/>
</dbReference>
<sequence length="237" mass="26248">MWHFHQRLQPFTAISFDLDDTLYDNAPVIQRAEQLLADHIATAWPSVSDLDAHAWRKLRDAVAAEDAELASDMTALRLATLTRGLTERGISLHKAKALASEGMEVFLHARNDVLIAPEVHTLLAELATRYPLVAVSNGNADIYRLGLGDYFERAFHPGEGRRGKPYSDLFVAAGAHLQLAQPMHLLHVGDHPVSDVQGALRYGAQAIWFAPKAPPVEMTRLPHATIEDLHALRHLLT</sequence>
<reference evidence="4 5" key="1">
    <citation type="submission" date="2019-07" db="EMBL/GenBank/DDBJ databases">
        <authorList>
            <person name="Yang M."/>
            <person name="Zhao D."/>
            <person name="Xiang H."/>
        </authorList>
    </citation>
    <scope>NUCLEOTIDE SEQUENCE [LARGE SCALE GENOMIC DNA]</scope>
    <source>
        <strain evidence="4 5">IM1326</strain>
    </source>
</reference>
<keyword evidence="2 4" id="KW-0378">Hydrolase</keyword>
<evidence type="ECO:0000256" key="1">
    <source>
        <dbReference type="ARBA" id="ARBA00001946"/>
    </source>
</evidence>
<dbReference type="InterPro" id="IPR023214">
    <property type="entry name" value="HAD_sf"/>
</dbReference>
<dbReference type="GO" id="GO:0009231">
    <property type="term" value="P:riboflavin biosynthetic process"/>
    <property type="evidence" value="ECO:0007669"/>
    <property type="project" value="TreeGrafter"/>
</dbReference>
<protein>
    <submittedName>
        <fullName evidence="4">HAD-IA family hydrolase</fullName>
    </submittedName>
</protein>
<organism evidence="4 5">
    <name type="scientific">Aliidiomarina halalkaliphila</name>
    <dbReference type="NCBI Taxonomy" id="2593535"/>
    <lineage>
        <taxon>Bacteria</taxon>
        <taxon>Pseudomonadati</taxon>
        <taxon>Pseudomonadota</taxon>
        <taxon>Gammaproteobacteria</taxon>
        <taxon>Alteromonadales</taxon>
        <taxon>Idiomarinaceae</taxon>
        <taxon>Aliidiomarina</taxon>
    </lineage>
</organism>
<dbReference type="Proteomes" id="UP000320359">
    <property type="component" value="Unassembled WGS sequence"/>
</dbReference>
<evidence type="ECO:0000256" key="3">
    <source>
        <dbReference type="ARBA" id="ARBA00022842"/>
    </source>
</evidence>
<proteinExistence type="predicted"/>
<dbReference type="Pfam" id="PF00702">
    <property type="entry name" value="Hydrolase"/>
    <property type="match status" value="1"/>
</dbReference>
<comment type="cofactor">
    <cofactor evidence="1">
        <name>Mg(2+)</name>
        <dbReference type="ChEBI" id="CHEBI:18420"/>
    </cofactor>
</comment>
<dbReference type="AlphaFoldDB" id="A0A552WZV1"/>
<keyword evidence="5" id="KW-1185">Reference proteome</keyword>
<dbReference type="InterPro" id="IPR051400">
    <property type="entry name" value="HAD-like_hydrolase"/>
</dbReference>
<dbReference type="PANTHER" id="PTHR46470:SF4">
    <property type="entry name" value="5-AMINO-6-(5-PHOSPHO-D-RIBITYLAMINO)URACIL PHOSPHATASE YIGB"/>
    <property type="match status" value="1"/>
</dbReference>
<evidence type="ECO:0000256" key="2">
    <source>
        <dbReference type="ARBA" id="ARBA00022801"/>
    </source>
</evidence>
<dbReference type="InterPro" id="IPR006439">
    <property type="entry name" value="HAD-SF_hydro_IA"/>
</dbReference>
<dbReference type="SUPFAM" id="SSF56784">
    <property type="entry name" value="HAD-like"/>
    <property type="match status" value="1"/>
</dbReference>
<name>A0A552WZV1_9GAMM</name>
<dbReference type="GO" id="GO:0016787">
    <property type="term" value="F:hydrolase activity"/>
    <property type="evidence" value="ECO:0007669"/>
    <property type="project" value="UniProtKB-KW"/>
</dbReference>
<dbReference type="SFLD" id="SFLDG01129">
    <property type="entry name" value="C1.5:_HAD__Beta-PGM__Phosphata"/>
    <property type="match status" value="1"/>
</dbReference>
<evidence type="ECO:0000313" key="4">
    <source>
        <dbReference type="EMBL" id="TRW48274.1"/>
    </source>
</evidence>
<dbReference type="NCBIfam" id="TIGR01549">
    <property type="entry name" value="HAD-SF-IA-v1"/>
    <property type="match status" value="1"/>
</dbReference>
<gene>
    <name evidence="4" type="ORF">FM042_08795</name>
</gene>
<dbReference type="EMBL" id="VJWL01000003">
    <property type="protein sequence ID" value="TRW48274.1"/>
    <property type="molecule type" value="Genomic_DNA"/>
</dbReference>
<dbReference type="RefSeq" id="WP_143236066.1">
    <property type="nucleotide sequence ID" value="NZ_VJWL01000003.1"/>
</dbReference>
<dbReference type="InterPro" id="IPR036412">
    <property type="entry name" value="HAD-like_sf"/>
</dbReference>
<accession>A0A552WZV1</accession>